<evidence type="ECO:0000313" key="1">
    <source>
        <dbReference type="EMBL" id="KAF9489257.1"/>
    </source>
</evidence>
<organism evidence="1 2">
    <name type="scientific">Pleurotus eryngii</name>
    <name type="common">Boletus of the steppes</name>
    <dbReference type="NCBI Taxonomy" id="5323"/>
    <lineage>
        <taxon>Eukaryota</taxon>
        <taxon>Fungi</taxon>
        <taxon>Dikarya</taxon>
        <taxon>Basidiomycota</taxon>
        <taxon>Agaricomycotina</taxon>
        <taxon>Agaricomycetes</taxon>
        <taxon>Agaricomycetidae</taxon>
        <taxon>Agaricales</taxon>
        <taxon>Pleurotineae</taxon>
        <taxon>Pleurotaceae</taxon>
        <taxon>Pleurotus</taxon>
    </lineage>
</organism>
<dbReference type="Proteomes" id="UP000807025">
    <property type="component" value="Unassembled WGS sequence"/>
</dbReference>
<sequence length="151" mass="16340">MKHELLEIAIELYRFRLGFDFDDDLEFRVETIQLNIISITSTPSYPNTFSSLNNFHLDIPHSPPTDGSIRNSSYHAQTLNVSNNGMATLTGTNSSVAGTGLTVNGSVIILNVNGPIHGPLQVTGQVTGDIFSGPIYNSNVGGRYNTNQSTP</sequence>
<reference evidence="1" key="1">
    <citation type="submission" date="2020-11" db="EMBL/GenBank/DDBJ databases">
        <authorList>
            <consortium name="DOE Joint Genome Institute"/>
            <person name="Ahrendt S."/>
            <person name="Riley R."/>
            <person name="Andreopoulos W."/>
            <person name="Labutti K."/>
            <person name="Pangilinan J."/>
            <person name="Ruiz-Duenas F.J."/>
            <person name="Barrasa J.M."/>
            <person name="Sanchez-Garcia M."/>
            <person name="Camarero S."/>
            <person name="Miyauchi S."/>
            <person name="Serrano A."/>
            <person name="Linde D."/>
            <person name="Babiker R."/>
            <person name="Drula E."/>
            <person name="Ayuso-Fernandez I."/>
            <person name="Pacheco R."/>
            <person name="Padilla G."/>
            <person name="Ferreira P."/>
            <person name="Barriuso J."/>
            <person name="Kellner H."/>
            <person name="Castanera R."/>
            <person name="Alfaro M."/>
            <person name="Ramirez L."/>
            <person name="Pisabarro A.G."/>
            <person name="Kuo A."/>
            <person name="Tritt A."/>
            <person name="Lipzen A."/>
            <person name="He G."/>
            <person name="Yan M."/>
            <person name="Ng V."/>
            <person name="Cullen D."/>
            <person name="Martin F."/>
            <person name="Rosso M.-N."/>
            <person name="Henrissat B."/>
            <person name="Hibbett D."/>
            <person name="Martinez A.T."/>
            <person name="Grigoriev I.V."/>
        </authorList>
    </citation>
    <scope>NUCLEOTIDE SEQUENCE</scope>
    <source>
        <strain evidence="1">ATCC 90797</strain>
    </source>
</reference>
<dbReference type="OrthoDB" id="10594084at2759"/>
<evidence type="ECO:0000313" key="2">
    <source>
        <dbReference type="Proteomes" id="UP000807025"/>
    </source>
</evidence>
<protein>
    <submittedName>
        <fullName evidence="1">Uncharacterized protein</fullName>
    </submittedName>
</protein>
<keyword evidence="2" id="KW-1185">Reference proteome</keyword>
<dbReference type="AlphaFoldDB" id="A0A9P5ZKV7"/>
<proteinExistence type="predicted"/>
<dbReference type="EMBL" id="MU154677">
    <property type="protein sequence ID" value="KAF9489257.1"/>
    <property type="molecule type" value="Genomic_DNA"/>
</dbReference>
<gene>
    <name evidence="1" type="ORF">BDN71DRAFT_333655</name>
</gene>
<comment type="caution">
    <text evidence="1">The sequence shown here is derived from an EMBL/GenBank/DDBJ whole genome shotgun (WGS) entry which is preliminary data.</text>
</comment>
<name>A0A9P5ZKV7_PLEER</name>
<accession>A0A9P5ZKV7</accession>